<dbReference type="PANTHER" id="PTHR48063:SF112">
    <property type="entry name" value="RECEPTOR LIKE PROTEIN 30-LIKE"/>
    <property type="match status" value="1"/>
</dbReference>
<dbReference type="InterPro" id="IPR001611">
    <property type="entry name" value="Leu-rich_rpt"/>
</dbReference>
<dbReference type="Pfam" id="PF00560">
    <property type="entry name" value="LRR_1"/>
    <property type="match status" value="6"/>
</dbReference>
<evidence type="ECO:0000256" key="6">
    <source>
        <dbReference type="ARBA" id="ARBA00022989"/>
    </source>
</evidence>
<dbReference type="Proteomes" id="UP000287651">
    <property type="component" value="Unassembled WGS sequence"/>
</dbReference>
<evidence type="ECO:0000256" key="4">
    <source>
        <dbReference type="ARBA" id="ARBA00022729"/>
    </source>
</evidence>
<evidence type="ECO:0000256" key="1">
    <source>
        <dbReference type="ARBA" id="ARBA00004479"/>
    </source>
</evidence>
<sequence length="323" mass="35667">MDVSHNQLTGTPSPHLGESRTLVYLLMAGNQLSGHIPDCWRRMENLTFVDLSSNNLTGRIPSTMGSMVGLHTLHLNNNSFTGRFPLSLRKCQAAEFLHSYFALRRFQLLDLAENELTGSIPRSIGGLTAMVIRRQQRDDLDSNAFGYSDSVSLMWKGEMSFFKQTLSLVPGIDLSCNFLSEEIPSELTNLSGLVYPNLSRNDLTGSIPSAIGNLDLIESLDLSRNQLSGAKSPGASCHCHFWIRSTYQATTCRGECPPAINCRRLAPQSTTATTGSVDLRYPTSARIIRNGRLMSRRTATGMKSYGYISAAADTDLWWVFVDS</sequence>
<evidence type="ECO:0000256" key="2">
    <source>
        <dbReference type="ARBA" id="ARBA00022614"/>
    </source>
</evidence>
<proteinExistence type="predicted"/>
<dbReference type="InterPro" id="IPR032675">
    <property type="entry name" value="LRR_dom_sf"/>
</dbReference>
<organism evidence="9 10">
    <name type="scientific">Ensete ventricosum</name>
    <name type="common">Abyssinian banana</name>
    <name type="synonym">Musa ensete</name>
    <dbReference type="NCBI Taxonomy" id="4639"/>
    <lineage>
        <taxon>Eukaryota</taxon>
        <taxon>Viridiplantae</taxon>
        <taxon>Streptophyta</taxon>
        <taxon>Embryophyta</taxon>
        <taxon>Tracheophyta</taxon>
        <taxon>Spermatophyta</taxon>
        <taxon>Magnoliopsida</taxon>
        <taxon>Liliopsida</taxon>
        <taxon>Zingiberales</taxon>
        <taxon>Musaceae</taxon>
        <taxon>Ensete</taxon>
    </lineage>
</organism>
<dbReference type="InterPro" id="IPR046956">
    <property type="entry name" value="RLP23-like"/>
</dbReference>
<evidence type="ECO:0008006" key="11">
    <source>
        <dbReference type="Google" id="ProtNLM"/>
    </source>
</evidence>
<dbReference type="EMBL" id="AMZH03023395">
    <property type="protein sequence ID" value="RRT36585.1"/>
    <property type="molecule type" value="Genomic_DNA"/>
</dbReference>
<evidence type="ECO:0000256" key="5">
    <source>
        <dbReference type="ARBA" id="ARBA00022737"/>
    </source>
</evidence>
<evidence type="ECO:0000256" key="8">
    <source>
        <dbReference type="ARBA" id="ARBA00023180"/>
    </source>
</evidence>
<dbReference type="FunFam" id="3.80.10.10:FF:000041">
    <property type="entry name" value="LRR receptor-like serine/threonine-protein kinase ERECTA"/>
    <property type="match status" value="1"/>
</dbReference>
<comment type="subcellular location">
    <subcellularLocation>
        <location evidence="1">Membrane</location>
        <topology evidence="1">Single-pass type I membrane protein</topology>
    </subcellularLocation>
</comment>
<protein>
    <recommendedName>
        <fullName evidence="11">Leucine-rich repeat-containing N-terminal plant-type domain-containing protein</fullName>
    </recommendedName>
</protein>
<dbReference type="PANTHER" id="PTHR48063">
    <property type="entry name" value="LRR RECEPTOR-LIKE KINASE"/>
    <property type="match status" value="1"/>
</dbReference>
<evidence type="ECO:0000313" key="9">
    <source>
        <dbReference type="EMBL" id="RRT36585.1"/>
    </source>
</evidence>
<keyword evidence="4" id="KW-0732">Signal</keyword>
<accession>A0A426XAT0</accession>
<dbReference type="AlphaFoldDB" id="A0A426XAT0"/>
<keyword evidence="7" id="KW-0472">Membrane</keyword>
<comment type="caution">
    <text evidence="9">The sequence shown here is derived from an EMBL/GenBank/DDBJ whole genome shotgun (WGS) entry which is preliminary data.</text>
</comment>
<keyword evidence="6" id="KW-1133">Transmembrane helix</keyword>
<gene>
    <name evidence="9" type="ORF">B296_00040012</name>
</gene>
<keyword evidence="5" id="KW-0677">Repeat</keyword>
<dbReference type="SUPFAM" id="SSF52058">
    <property type="entry name" value="L domain-like"/>
    <property type="match status" value="1"/>
</dbReference>
<reference evidence="9 10" key="1">
    <citation type="journal article" date="2014" name="Agronomy (Basel)">
        <title>A Draft Genome Sequence for Ensete ventricosum, the Drought-Tolerant Tree Against Hunger.</title>
        <authorList>
            <person name="Harrison J."/>
            <person name="Moore K.A."/>
            <person name="Paszkiewicz K."/>
            <person name="Jones T."/>
            <person name="Grant M."/>
            <person name="Ambacheew D."/>
            <person name="Muzemil S."/>
            <person name="Studholme D.J."/>
        </authorList>
    </citation>
    <scope>NUCLEOTIDE SEQUENCE [LARGE SCALE GENOMIC DNA]</scope>
</reference>
<keyword evidence="2" id="KW-0433">Leucine-rich repeat</keyword>
<dbReference type="Gene3D" id="3.80.10.10">
    <property type="entry name" value="Ribonuclease Inhibitor"/>
    <property type="match status" value="1"/>
</dbReference>
<evidence type="ECO:0000256" key="3">
    <source>
        <dbReference type="ARBA" id="ARBA00022692"/>
    </source>
</evidence>
<evidence type="ECO:0000256" key="7">
    <source>
        <dbReference type="ARBA" id="ARBA00023136"/>
    </source>
</evidence>
<keyword evidence="3" id="KW-0812">Transmembrane</keyword>
<dbReference type="GO" id="GO:0016020">
    <property type="term" value="C:membrane"/>
    <property type="evidence" value="ECO:0007669"/>
    <property type="project" value="UniProtKB-SubCell"/>
</dbReference>
<evidence type="ECO:0000313" key="10">
    <source>
        <dbReference type="Proteomes" id="UP000287651"/>
    </source>
</evidence>
<keyword evidence="8" id="KW-0325">Glycoprotein</keyword>
<name>A0A426XAT0_ENSVE</name>